<dbReference type="AlphaFoldDB" id="A0A0E9WXW0"/>
<name>A0A0E9WXW0_ANGAN</name>
<proteinExistence type="predicted"/>
<evidence type="ECO:0000313" key="1">
    <source>
        <dbReference type="EMBL" id="JAH94258.1"/>
    </source>
</evidence>
<dbReference type="EMBL" id="GBXM01014319">
    <property type="protein sequence ID" value="JAH94258.1"/>
    <property type="molecule type" value="Transcribed_RNA"/>
</dbReference>
<accession>A0A0E9WXW0</accession>
<organism evidence="1">
    <name type="scientific">Anguilla anguilla</name>
    <name type="common">European freshwater eel</name>
    <name type="synonym">Muraena anguilla</name>
    <dbReference type="NCBI Taxonomy" id="7936"/>
    <lineage>
        <taxon>Eukaryota</taxon>
        <taxon>Metazoa</taxon>
        <taxon>Chordata</taxon>
        <taxon>Craniata</taxon>
        <taxon>Vertebrata</taxon>
        <taxon>Euteleostomi</taxon>
        <taxon>Actinopterygii</taxon>
        <taxon>Neopterygii</taxon>
        <taxon>Teleostei</taxon>
        <taxon>Anguilliformes</taxon>
        <taxon>Anguillidae</taxon>
        <taxon>Anguilla</taxon>
    </lineage>
</organism>
<reference evidence="1" key="2">
    <citation type="journal article" date="2015" name="Fish Shellfish Immunol.">
        <title>Early steps in the European eel (Anguilla anguilla)-Vibrio vulnificus interaction in the gills: Role of the RtxA13 toxin.</title>
        <authorList>
            <person name="Callol A."/>
            <person name="Pajuelo D."/>
            <person name="Ebbesson L."/>
            <person name="Teles M."/>
            <person name="MacKenzie S."/>
            <person name="Amaro C."/>
        </authorList>
    </citation>
    <scope>NUCLEOTIDE SEQUENCE</scope>
</reference>
<reference evidence="1" key="1">
    <citation type="submission" date="2014-11" db="EMBL/GenBank/DDBJ databases">
        <authorList>
            <person name="Amaro Gonzalez C."/>
        </authorList>
    </citation>
    <scope>NUCLEOTIDE SEQUENCE</scope>
</reference>
<protein>
    <submittedName>
        <fullName evidence="1">Uncharacterized protein</fullName>
    </submittedName>
</protein>
<sequence>MCVFAHIKHTYTETGQESTDTRACKVAMFTGGALKLYPRGTLHSIQ</sequence>